<feature type="region of interest" description="Disordered" evidence="1">
    <location>
        <begin position="183"/>
        <end position="215"/>
    </location>
</feature>
<evidence type="ECO:0000313" key="3">
    <source>
        <dbReference type="Proteomes" id="UP001187192"/>
    </source>
</evidence>
<name>A0AA88DTA5_FICCA</name>
<dbReference type="EMBL" id="BTGU01000108">
    <property type="protein sequence ID" value="GMN61194.1"/>
    <property type="molecule type" value="Genomic_DNA"/>
</dbReference>
<reference evidence="2" key="1">
    <citation type="submission" date="2023-07" db="EMBL/GenBank/DDBJ databases">
        <title>draft genome sequence of fig (Ficus carica).</title>
        <authorList>
            <person name="Takahashi T."/>
            <person name="Nishimura K."/>
        </authorList>
    </citation>
    <scope>NUCLEOTIDE SEQUENCE</scope>
</reference>
<dbReference type="AlphaFoldDB" id="A0AA88DTA5"/>
<accession>A0AA88DTA5</accession>
<feature type="compositionally biased region" description="Basic and acidic residues" evidence="1">
    <location>
        <begin position="194"/>
        <end position="207"/>
    </location>
</feature>
<dbReference type="Proteomes" id="UP001187192">
    <property type="component" value="Unassembled WGS sequence"/>
</dbReference>
<sequence>MDVRCQGQYEADNPGRGSVVVGEVLPRPILQSLIVICSGPWRKANLKASSTSEVVVDQPGARGRILHNWFVWSGRLYTGHRLFSIDRENRPVPGLFPLPFFFRFDYILNVKRKTAPIFLPIFRGEENKIAAGKREAKPLDKKMSWKGKAWAVAGTVAAMEELKDKRLCRLECSSLSSLRHPHNVEDNLETLSTQKERSSNENVETQRKGKKQNLKQTEESLRIIMYLSCWGPN</sequence>
<dbReference type="Pfam" id="PF12609">
    <property type="entry name" value="DUF3774"/>
    <property type="match status" value="1"/>
</dbReference>
<dbReference type="PANTHER" id="PTHR33090">
    <property type="entry name" value="DUF3774 DOMAIN PROTEIN-RELATED"/>
    <property type="match status" value="1"/>
</dbReference>
<proteinExistence type="predicted"/>
<evidence type="ECO:0000256" key="1">
    <source>
        <dbReference type="SAM" id="MobiDB-lite"/>
    </source>
</evidence>
<comment type="caution">
    <text evidence="2">The sequence shown here is derived from an EMBL/GenBank/DDBJ whole genome shotgun (WGS) entry which is preliminary data.</text>
</comment>
<keyword evidence="3" id="KW-1185">Reference proteome</keyword>
<evidence type="ECO:0000313" key="2">
    <source>
        <dbReference type="EMBL" id="GMN61194.1"/>
    </source>
</evidence>
<protein>
    <submittedName>
        <fullName evidence="2">Uncharacterized protein</fullName>
    </submittedName>
</protein>
<dbReference type="InterPro" id="IPR022251">
    <property type="entry name" value="DUF3774_wound-induced"/>
</dbReference>
<gene>
    <name evidence="2" type="ORF">TIFTF001_030279</name>
</gene>
<organism evidence="2 3">
    <name type="scientific">Ficus carica</name>
    <name type="common">Common fig</name>
    <dbReference type="NCBI Taxonomy" id="3494"/>
    <lineage>
        <taxon>Eukaryota</taxon>
        <taxon>Viridiplantae</taxon>
        <taxon>Streptophyta</taxon>
        <taxon>Embryophyta</taxon>
        <taxon>Tracheophyta</taxon>
        <taxon>Spermatophyta</taxon>
        <taxon>Magnoliopsida</taxon>
        <taxon>eudicotyledons</taxon>
        <taxon>Gunneridae</taxon>
        <taxon>Pentapetalae</taxon>
        <taxon>rosids</taxon>
        <taxon>fabids</taxon>
        <taxon>Rosales</taxon>
        <taxon>Moraceae</taxon>
        <taxon>Ficeae</taxon>
        <taxon>Ficus</taxon>
    </lineage>
</organism>